<keyword evidence="7" id="KW-0406">Ion transport</keyword>
<keyword evidence="8" id="KW-1185">Reference proteome</keyword>
<feature type="transmembrane region" description="Helical" evidence="5">
    <location>
        <begin position="607"/>
        <end position="633"/>
    </location>
</feature>
<feature type="domain" description="Ion transport" evidence="6">
    <location>
        <begin position="414"/>
        <end position="638"/>
    </location>
</feature>
<dbReference type="Pfam" id="PF00520">
    <property type="entry name" value="Ion_trans"/>
    <property type="match status" value="5"/>
</dbReference>
<evidence type="ECO:0000259" key="6">
    <source>
        <dbReference type="Pfam" id="PF00520"/>
    </source>
</evidence>
<proteinExistence type="predicted"/>
<keyword evidence="3 5" id="KW-1133">Transmembrane helix</keyword>
<feature type="transmembrane region" description="Helical" evidence="5">
    <location>
        <begin position="134"/>
        <end position="155"/>
    </location>
</feature>
<accession>A0AAV4RTA7</accession>
<feature type="domain" description="Ion transport" evidence="6">
    <location>
        <begin position="677"/>
        <end position="879"/>
    </location>
</feature>
<feature type="transmembrane region" description="Helical" evidence="5">
    <location>
        <begin position="684"/>
        <end position="702"/>
    </location>
</feature>
<protein>
    <submittedName>
        <fullName evidence="7">Sodium channel protein PaFPC1</fullName>
    </submittedName>
</protein>
<feature type="transmembrane region" description="Helical" evidence="5">
    <location>
        <begin position="1016"/>
        <end position="1035"/>
    </location>
</feature>
<feature type="domain" description="Ion transport" evidence="6">
    <location>
        <begin position="951"/>
        <end position="1027"/>
    </location>
</feature>
<feature type="transmembrane region" description="Helical" evidence="5">
    <location>
        <begin position="951"/>
        <end position="973"/>
    </location>
</feature>
<dbReference type="InterPro" id="IPR043203">
    <property type="entry name" value="VGCC_Ca_Na"/>
</dbReference>
<organism evidence="7 8">
    <name type="scientific">Caerostris darwini</name>
    <dbReference type="NCBI Taxonomy" id="1538125"/>
    <lineage>
        <taxon>Eukaryota</taxon>
        <taxon>Metazoa</taxon>
        <taxon>Ecdysozoa</taxon>
        <taxon>Arthropoda</taxon>
        <taxon>Chelicerata</taxon>
        <taxon>Arachnida</taxon>
        <taxon>Araneae</taxon>
        <taxon>Araneomorphae</taxon>
        <taxon>Entelegynae</taxon>
        <taxon>Araneoidea</taxon>
        <taxon>Araneidae</taxon>
        <taxon>Caerostris</taxon>
    </lineage>
</organism>
<comment type="caution">
    <text evidence="7">The sequence shown here is derived from an EMBL/GenBank/DDBJ whole genome shotgun (WGS) entry which is preliminary data.</text>
</comment>
<comment type="subcellular location">
    <subcellularLocation>
        <location evidence="1">Membrane</location>
        <topology evidence="1">Multi-pass membrane protein</topology>
    </subcellularLocation>
</comment>
<reference evidence="7 8" key="1">
    <citation type="submission" date="2021-06" db="EMBL/GenBank/DDBJ databases">
        <title>Caerostris darwini draft genome.</title>
        <authorList>
            <person name="Kono N."/>
            <person name="Arakawa K."/>
        </authorList>
    </citation>
    <scope>NUCLEOTIDE SEQUENCE [LARGE SCALE GENOMIC DNA]</scope>
</reference>
<feature type="transmembrane region" description="Helical" evidence="5">
    <location>
        <begin position="523"/>
        <end position="552"/>
    </location>
</feature>
<dbReference type="GO" id="GO:0086010">
    <property type="term" value="P:membrane depolarization during action potential"/>
    <property type="evidence" value="ECO:0007669"/>
    <property type="project" value="TreeGrafter"/>
</dbReference>
<evidence type="ECO:0000256" key="5">
    <source>
        <dbReference type="SAM" id="Phobius"/>
    </source>
</evidence>
<dbReference type="Gene3D" id="1.20.120.350">
    <property type="entry name" value="Voltage-gated potassium channels. Chain C"/>
    <property type="match status" value="4"/>
</dbReference>
<feature type="transmembrane region" description="Helical" evidence="5">
    <location>
        <begin position="265"/>
        <end position="288"/>
    </location>
</feature>
<evidence type="ECO:0000256" key="2">
    <source>
        <dbReference type="ARBA" id="ARBA00022692"/>
    </source>
</evidence>
<dbReference type="Proteomes" id="UP001054837">
    <property type="component" value="Unassembled WGS sequence"/>
</dbReference>
<dbReference type="PANTHER" id="PTHR10037">
    <property type="entry name" value="VOLTAGE-GATED CATION CHANNEL CALCIUM AND SODIUM"/>
    <property type="match status" value="1"/>
</dbReference>
<dbReference type="PANTHER" id="PTHR10037:SF62">
    <property type="entry name" value="SODIUM CHANNEL PROTEIN 60E"/>
    <property type="match status" value="1"/>
</dbReference>
<gene>
    <name evidence="7" type="ORF">CDAR_467371</name>
</gene>
<evidence type="ECO:0000256" key="3">
    <source>
        <dbReference type="ARBA" id="ARBA00022989"/>
    </source>
</evidence>
<feature type="transmembrane region" description="Helical" evidence="5">
    <location>
        <begin position="415"/>
        <end position="433"/>
    </location>
</feature>
<dbReference type="InterPro" id="IPR005821">
    <property type="entry name" value="Ion_trans_dom"/>
</dbReference>
<feature type="transmembrane region" description="Helical" evidence="5">
    <location>
        <begin position="445"/>
        <end position="470"/>
    </location>
</feature>
<dbReference type="AlphaFoldDB" id="A0AAV4RTA7"/>
<keyword evidence="7" id="KW-0407">Ion channel</keyword>
<dbReference type="Gene3D" id="1.10.238.10">
    <property type="entry name" value="EF-hand"/>
    <property type="match status" value="1"/>
</dbReference>
<feature type="domain" description="Ion transport" evidence="6">
    <location>
        <begin position="1039"/>
        <end position="1116"/>
    </location>
</feature>
<dbReference type="InterPro" id="IPR027359">
    <property type="entry name" value="Volt_channel_dom_sf"/>
</dbReference>
<feature type="transmembrane region" description="Helical" evidence="5">
    <location>
        <begin position="1084"/>
        <end position="1110"/>
    </location>
</feature>
<evidence type="ECO:0000256" key="1">
    <source>
        <dbReference type="ARBA" id="ARBA00004141"/>
    </source>
</evidence>
<name>A0AAV4RTA7_9ARAC</name>
<evidence type="ECO:0000256" key="4">
    <source>
        <dbReference type="ARBA" id="ARBA00023136"/>
    </source>
</evidence>
<evidence type="ECO:0000313" key="8">
    <source>
        <dbReference type="Proteomes" id="UP001054837"/>
    </source>
</evidence>
<keyword evidence="7" id="KW-0813">Transport</keyword>
<keyword evidence="2 5" id="KW-0812">Transmembrane</keyword>
<evidence type="ECO:0000313" key="7">
    <source>
        <dbReference type="EMBL" id="GIY23934.1"/>
    </source>
</evidence>
<dbReference type="GO" id="GO:0001518">
    <property type="term" value="C:voltage-gated sodium channel complex"/>
    <property type="evidence" value="ECO:0007669"/>
    <property type="project" value="TreeGrafter"/>
</dbReference>
<dbReference type="EMBL" id="BPLQ01006612">
    <property type="protein sequence ID" value="GIY23934.1"/>
    <property type="molecule type" value="Genomic_DNA"/>
</dbReference>
<feature type="transmembrane region" description="Helical" evidence="5">
    <location>
        <begin position="985"/>
        <end position="1004"/>
    </location>
</feature>
<dbReference type="Gene3D" id="1.10.287.70">
    <property type="match status" value="3"/>
</dbReference>
<sequence>MQRESLIYKRLRPQDALDVPLAEIDPKVSDDVGNLLNLAIPDYMPTFFKHISLIFYVAEALHQSISRGFIFGTYSYLKNPWMCFDFIITIATLPSIEILGTKNFQTESLRGIRVFNVVTIIPGVRTMGQGVMLALSRISGVVLLFFSFLITVTLISKQIYSEVFLNKCVINLPNNFSDLNIPYYEFVKNEDNWLNTDDPLCGNFTGSRYCPEGYTCLPNIGTPNPVNTHFDKFAPSLINSLGFMTHDDWTDTFSGVIKATGPISALFFVPIIYFGSFCLLNLILIVVISTYEAMVAGKAVKYQKLSIYTYYGTFQFDVSQIPLYPLPTTVQTLSKISRERDDLLDHRETVKQLFNKLKKIVDWDKNTHKNRNQSKVKRQVHFDSELQKNEQKETGILSIWKSFRQKVQKFSESSAFRFFVLTAISINAIFLAAEHADMSPATRRIFDIGNMIFIAIFSVEILIWIIAIGFRYFYNAWNLLDISVVILGILSYFENTMRNAIAFRSLRLLHLLRIQKEWSALRIILAAIANSFANIIRLIIVLALLIFMFAIIGNRVLGPLYADSVIEEDFRWSFETFDDSLFMVFWIFTGEYIDSLWNCMEKTNSSVLCPVVFISYFLIGNLVIVSLFTALLLNSFEDSDLYPKRKPPVKHYWTLIRLYVNENFLKGKALDDSKVERNSELHKILILLNYVFTGLFLLEMLLRWFGFGFINYFTNVWTLFDFAINLHVSQRSALPKVAVLEILYGIIMHLGHEVSGLTVLRALKSIKLLSKWHGMKLFIEALVLSIPGILYAICVCIVMWLPFAILGIHFFAGNFYRCINNENEDAHELFITNKFDCLQHNYTWKNTFFNFDHIGNSYLSLFLLAMLSEWDSLMEIMVDFREPDLQPEKNYHAEYYIYVMEGEGDVELLLTETQKDYYRAMIKFSKRKPTIFIEGPSNIFFYLFYKISYSWWFKLLISICICANALAVAVEFFDDPVLVKKIRKICENAFAGVFFMEFLIKIFGLRQFYFNNYWNIFELILLVLYSVGEIIHFALTSENNLANSAFLLFRLSTAEEWSIVYENLSIEPPYCDDRTHPSDCGNKILATVYLMSYIFLTTHILTNIFVAVILDSYKESIAEENYVFKEDNLRSFYDDWKWYDPKATQFIAYEELSTFLDELNSELKVAKPNQIAVSFMDLPIAVGNKVHCLDVLKGIMKIKLGTVEDTEAFRILCNQMQVKYEKMFPELKGSRFIQTTMNMKRMDRAARIIQTRIKEYQFLKKSLSK</sequence>
<feature type="domain" description="Ion transport" evidence="6">
    <location>
        <begin position="47"/>
        <end position="294"/>
    </location>
</feature>
<keyword evidence="4 5" id="KW-0472">Membrane</keyword>
<dbReference type="SUPFAM" id="SSF81324">
    <property type="entry name" value="Voltage-gated potassium channels"/>
    <property type="match status" value="2"/>
</dbReference>
<dbReference type="GO" id="GO:0005248">
    <property type="term" value="F:voltage-gated sodium channel activity"/>
    <property type="evidence" value="ECO:0007669"/>
    <property type="project" value="TreeGrafter"/>
</dbReference>
<feature type="transmembrane region" description="Helical" evidence="5">
    <location>
        <begin position="781"/>
        <end position="812"/>
    </location>
</feature>
<dbReference type="GO" id="GO:0019228">
    <property type="term" value="P:neuronal action potential"/>
    <property type="evidence" value="ECO:0007669"/>
    <property type="project" value="TreeGrafter"/>
</dbReference>